<dbReference type="EMBL" id="FQ670179">
    <property type="protein sequence ID" value="CBY82886.1"/>
    <property type="molecule type" value="Genomic_DNA"/>
</dbReference>
<accession>E7ABR3</accession>
<protein>
    <submittedName>
        <fullName evidence="2">Uncharacterized protein</fullName>
    </submittedName>
</protein>
<gene>
    <name evidence="2" type="ordered locus">Hfelis_08020</name>
</gene>
<dbReference type="AlphaFoldDB" id="E7ABR3"/>
<evidence type="ECO:0000313" key="3">
    <source>
        <dbReference type="Proteomes" id="UP000007934"/>
    </source>
</evidence>
<dbReference type="KEGG" id="hfe:HFELIS_08020"/>
<evidence type="ECO:0000256" key="1">
    <source>
        <dbReference type="SAM" id="Phobius"/>
    </source>
</evidence>
<keyword evidence="3" id="KW-1185">Reference proteome</keyword>
<dbReference type="Proteomes" id="UP000007934">
    <property type="component" value="Chromosome"/>
</dbReference>
<keyword evidence="1" id="KW-0812">Transmembrane</keyword>
<organism evidence="2 3">
    <name type="scientific">Helicobacter felis (strain ATCC 49179 / CCUG 28539 / NCTC 12436 / CS1)</name>
    <dbReference type="NCBI Taxonomy" id="936155"/>
    <lineage>
        <taxon>Bacteria</taxon>
        <taxon>Pseudomonadati</taxon>
        <taxon>Campylobacterota</taxon>
        <taxon>Epsilonproteobacteria</taxon>
        <taxon>Campylobacterales</taxon>
        <taxon>Helicobacteraceae</taxon>
        <taxon>Helicobacter</taxon>
    </lineage>
</organism>
<name>E7ABR3_HELFC</name>
<dbReference type="HOGENOM" id="CLU_1945793_0_0_7"/>
<keyword evidence="1" id="KW-0472">Membrane</keyword>
<feature type="transmembrane region" description="Helical" evidence="1">
    <location>
        <begin position="30"/>
        <end position="50"/>
    </location>
</feature>
<proteinExistence type="predicted"/>
<reference evidence="2 3" key="1">
    <citation type="journal article" date="2011" name="Genome Biol. Evol.">
        <title>Comparative whole genome sequence analysis of the carcinogenic bacterial model pathogen Helicobacter felis.</title>
        <authorList>
            <person name="Arnold I.C."/>
            <person name="Zigova Z."/>
            <person name="Holden M."/>
            <person name="Lawley T.D."/>
            <person name="Rad R."/>
            <person name="Dougan G."/>
            <person name="Falkow S."/>
            <person name="Bentley S.D."/>
            <person name="Muller A."/>
        </authorList>
    </citation>
    <scope>NUCLEOTIDE SEQUENCE [LARGE SCALE GENOMIC DNA]</scope>
    <source>
        <strain evidence="3">ATCC 49179 / CCUG 28539 / NCTC 12436 / CS1</strain>
    </source>
</reference>
<feature type="transmembrane region" description="Helical" evidence="1">
    <location>
        <begin position="56"/>
        <end position="76"/>
    </location>
</feature>
<dbReference type="STRING" id="936155.HFELIS_08020"/>
<sequence length="129" mass="12627">MAQKYFCGNRCGKGEITSEQAIEKLHENSLSTIAGIIFAAAGEGLLMGALTSLGVVLGPIGVAVSGFIGATLAYMAGSAVGQKIASGSKSIVSSAVSGIKSAISAVGNAVKSVASGIKSVFSAVVVAFS</sequence>
<keyword evidence="1" id="KW-1133">Transmembrane helix</keyword>
<evidence type="ECO:0000313" key="2">
    <source>
        <dbReference type="EMBL" id="CBY82886.1"/>
    </source>
</evidence>